<evidence type="ECO:0000313" key="1">
    <source>
        <dbReference type="EMBL" id="JAN67841.1"/>
    </source>
</evidence>
<protein>
    <submittedName>
        <fullName evidence="1">Uncharacterized protein</fullName>
    </submittedName>
</protein>
<dbReference type="EMBL" id="GDIQ01026896">
    <property type="protein sequence ID" value="JAN67841.1"/>
    <property type="molecule type" value="Transcribed_RNA"/>
</dbReference>
<name>A0A0P6GYD2_9CRUS</name>
<accession>A0A0P6GYD2</accession>
<dbReference type="AlphaFoldDB" id="A0A0P6GYD2"/>
<proteinExistence type="predicted"/>
<organism evidence="1">
    <name type="scientific">Daphnia magna</name>
    <dbReference type="NCBI Taxonomy" id="35525"/>
    <lineage>
        <taxon>Eukaryota</taxon>
        <taxon>Metazoa</taxon>
        <taxon>Ecdysozoa</taxon>
        <taxon>Arthropoda</taxon>
        <taxon>Crustacea</taxon>
        <taxon>Branchiopoda</taxon>
        <taxon>Diplostraca</taxon>
        <taxon>Cladocera</taxon>
        <taxon>Anomopoda</taxon>
        <taxon>Daphniidae</taxon>
        <taxon>Daphnia</taxon>
    </lineage>
</organism>
<reference evidence="1" key="1">
    <citation type="submission" date="2015-10" db="EMBL/GenBank/DDBJ databases">
        <title>EvidentialGene: Evidence-directed Construction of Complete mRNA Transcriptomes without Genomes.</title>
        <authorList>
            <person name="Gilbert D.G."/>
        </authorList>
    </citation>
    <scope>NUCLEOTIDE SEQUENCE</scope>
</reference>
<sequence>MFLSLLQKIDFNLVFRNHRRLSHDAAIKIFNAIFKFFSSRHHKLNTLSLFNLAKRLCFQFYHFQNA</sequence>